<dbReference type="GO" id="GO:0009263">
    <property type="term" value="P:deoxyribonucleotide biosynthetic process"/>
    <property type="evidence" value="ECO:0007669"/>
    <property type="project" value="InterPro"/>
</dbReference>
<dbReference type="STRING" id="188477.A0A3S1B2G3"/>
<dbReference type="AlphaFoldDB" id="A0A3S1B2G3"/>
<dbReference type="InterPro" id="IPR000358">
    <property type="entry name" value="RNR_small_fam"/>
</dbReference>
<accession>A0A3S1B2G3</accession>
<protein>
    <submittedName>
        <fullName evidence="1">Uncharacterized protein</fullName>
    </submittedName>
</protein>
<dbReference type="SUPFAM" id="SSF47240">
    <property type="entry name" value="Ferritin-like"/>
    <property type="match status" value="1"/>
</dbReference>
<keyword evidence="2" id="KW-1185">Reference proteome</keyword>
<dbReference type="GO" id="GO:0016491">
    <property type="term" value="F:oxidoreductase activity"/>
    <property type="evidence" value="ECO:0007669"/>
    <property type="project" value="InterPro"/>
</dbReference>
<dbReference type="Pfam" id="PF00268">
    <property type="entry name" value="Ribonuc_red_sm"/>
    <property type="match status" value="1"/>
</dbReference>
<dbReference type="EMBL" id="RQTK01001446">
    <property type="protein sequence ID" value="RUS70277.1"/>
    <property type="molecule type" value="Genomic_DNA"/>
</dbReference>
<evidence type="ECO:0000313" key="1">
    <source>
        <dbReference type="EMBL" id="RUS70277.1"/>
    </source>
</evidence>
<evidence type="ECO:0000313" key="2">
    <source>
        <dbReference type="Proteomes" id="UP000271974"/>
    </source>
</evidence>
<dbReference type="Proteomes" id="UP000271974">
    <property type="component" value="Unassembled WGS sequence"/>
</dbReference>
<dbReference type="InterPro" id="IPR012348">
    <property type="entry name" value="RNR-like"/>
</dbReference>
<organism evidence="1 2">
    <name type="scientific">Elysia chlorotica</name>
    <name type="common">Eastern emerald elysia</name>
    <name type="synonym">Sea slug</name>
    <dbReference type="NCBI Taxonomy" id="188477"/>
    <lineage>
        <taxon>Eukaryota</taxon>
        <taxon>Metazoa</taxon>
        <taxon>Spiralia</taxon>
        <taxon>Lophotrochozoa</taxon>
        <taxon>Mollusca</taxon>
        <taxon>Gastropoda</taxon>
        <taxon>Heterobranchia</taxon>
        <taxon>Euthyneura</taxon>
        <taxon>Panpulmonata</taxon>
        <taxon>Sacoglossa</taxon>
        <taxon>Placobranchoidea</taxon>
        <taxon>Plakobranchidae</taxon>
        <taxon>Elysia</taxon>
    </lineage>
</organism>
<reference evidence="1 2" key="1">
    <citation type="submission" date="2019-01" db="EMBL/GenBank/DDBJ databases">
        <title>A draft genome assembly of the solar-powered sea slug Elysia chlorotica.</title>
        <authorList>
            <person name="Cai H."/>
            <person name="Li Q."/>
            <person name="Fang X."/>
            <person name="Li J."/>
            <person name="Curtis N.E."/>
            <person name="Altenburger A."/>
            <person name="Shibata T."/>
            <person name="Feng M."/>
            <person name="Maeda T."/>
            <person name="Schwartz J.A."/>
            <person name="Shigenobu S."/>
            <person name="Lundholm N."/>
            <person name="Nishiyama T."/>
            <person name="Yang H."/>
            <person name="Hasebe M."/>
            <person name="Li S."/>
            <person name="Pierce S.K."/>
            <person name="Wang J."/>
        </authorList>
    </citation>
    <scope>NUCLEOTIDE SEQUENCE [LARGE SCALE GENOMIC DNA]</scope>
    <source>
        <strain evidence="1">EC2010</strain>
        <tissue evidence="1">Whole organism of an adult</tissue>
    </source>
</reference>
<sequence>MSELHPQSVLNVACNRVIRDLATVPECLLKYAMEVKAAQTGDKPFIGMGFGSCCIAKNMQQVEIDRMPDTHKVVWAPKGVTRYSMYDDDATIDRQVMLLCETDEVELPWSKRFDEDKVEAIDDETRHIIYLTLILYLINDSHVFSNIPKNVSPYVHRIEQTTAIAYQFARKCEITLDVRSHLKNHTMECDIRELYSTMHDSMFSIKLNSWVKEYIEHSKSLSFKLVASIITEYILNQPLMVLINWIQIKNPNLPGLYDTFDKLGKLSEISASLFTHLYHQHVSAEIKLPENTVIKMLNEMLEIVKLYIRQYIPIDNTESMVGEMNCVTLTSFLHFQANRTMVKLKLNELFADECPEHFKMYSTVQYQMFVDAKFRHLNK</sequence>
<dbReference type="Gene3D" id="1.10.620.20">
    <property type="entry name" value="Ribonucleotide Reductase, subunit A"/>
    <property type="match status" value="1"/>
</dbReference>
<dbReference type="InterPro" id="IPR009078">
    <property type="entry name" value="Ferritin-like_SF"/>
</dbReference>
<proteinExistence type="predicted"/>
<comment type="caution">
    <text evidence="1">The sequence shown here is derived from an EMBL/GenBank/DDBJ whole genome shotgun (WGS) entry which is preliminary data.</text>
</comment>
<name>A0A3S1B2G3_ELYCH</name>
<gene>
    <name evidence="1" type="ORF">EGW08_021954</name>
</gene>